<comment type="caution">
    <text evidence="1">The sequence shown here is derived from an EMBL/GenBank/DDBJ whole genome shotgun (WGS) entry which is preliminary data.</text>
</comment>
<organism evidence="1 2">
    <name type="scientific">Candidatus Tanganyikabacteria bacterium</name>
    <dbReference type="NCBI Taxonomy" id="2961651"/>
    <lineage>
        <taxon>Bacteria</taxon>
        <taxon>Bacillati</taxon>
        <taxon>Candidatus Sericytochromatia</taxon>
        <taxon>Candidatus Tanganyikabacteria</taxon>
    </lineage>
</organism>
<proteinExistence type="predicted"/>
<dbReference type="EMBL" id="VGJX01000056">
    <property type="protein sequence ID" value="MBM3273821.1"/>
    <property type="molecule type" value="Genomic_DNA"/>
</dbReference>
<accession>A0A937X0M9</accession>
<dbReference type="Proteomes" id="UP000703893">
    <property type="component" value="Unassembled WGS sequence"/>
</dbReference>
<dbReference type="Gene3D" id="1.10.3210.10">
    <property type="entry name" value="Hypothetical protein af1432"/>
    <property type="match status" value="1"/>
</dbReference>
<dbReference type="AlphaFoldDB" id="A0A937X0M9"/>
<evidence type="ECO:0000313" key="2">
    <source>
        <dbReference type="Proteomes" id="UP000703893"/>
    </source>
</evidence>
<name>A0A937X0M9_9BACT</name>
<protein>
    <submittedName>
        <fullName evidence="1">Uncharacterized protein</fullName>
    </submittedName>
</protein>
<gene>
    <name evidence="1" type="ORF">FJZ00_01615</name>
</gene>
<evidence type="ECO:0000313" key="1">
    <source>
        <dbReference type="EMBL" id="MBM3273821.1"/>
    </source>
</evidence>
<reference evidence="1 2" key="1">
    <citation type="submission" date="2019-03" db="EMBL/GenBank/DDBJ databases">
        <title>Lake Tanganyika Metagenome-Assembled Genomes (MAGs).</title>
        <authorList>
            <person name="Tran P."/>
        </authorList>
    </citation>
    <scope>NUCLEOTIDE SEQUENCE [LARGE SCALE GENOMIC DNA]</scope>
    <source>
        <strain evidence="1">K_DeepCast_65m_m2_236</strain>
    </source>
</reference>
<sequence length="197" mass="22219">MPLAVYMAAVESHVPAVKTELEPGDRLRRDLVNPQSQQILLPANTVLTPSFIRKIQLLGLQEEALRCVVKDYDAKRHAAAQAERGVPFEYARFVEGKETVRILQEIAAKRRPTQQERDEAWDRATEFVGFLLERLEAADLDQCPDMRIYDLYQHAHPLNTAMFSLLIGKGLGKDRIGLLELGMAAVFADLGKARLPR</sequence>